<evidence type="ECO:0000256" key="1">
    <source>
        <dbReference type="SAM" id="MobiDB-lite"/>
    </source>
</evidence>
<gene>
    <name evidence="3" type="ORF">J2S66_002015</name>
</gene>
<accession>A0ABU1PT53</accession>
<sequence>MSRGFFRATSLLCAVALAAVACTGAPSDQPTSTSTPDPSGQAKINPSIPEDLRSTAEAYAHYREIDACALHDPAAAEKASGEGSTADELMPSDDGFDTCTLRLHKSEFNSTWTMYLRVAREYDVALRHEAALEQIGGVEFYVKEEGAPLPSCELARPLDDTYAVVLDVHPDDRNNVVRPVCDFTRDYVEQVADRWRDLPRHGAGHTQPALPLALRDPCQALIAVVDDFGPDVEIKPREVYECSIGPGSGGTGNPTGKSAAGEVTVVYGVAEHPARNLAVSPDEYQAADITGYQAVTGMRAGQCRTVAVWDPDTAIVEDHRDDDALPAVQIVRIDTPDCEQQSKKLIEKILTAVGAP</sequence>
<keyword evidence="2" id="KW-0732">Signal</keyword>
<reference evidence="3 4" key="1">
    <citation type="submission" date="2023-07" db="EMBL/GenBank/DDBJ databases">
        <title>Sequencing the genomes of 1000 actinobacteria strains.</title>
        <authorList>
            <person name="Klenk H.-P."/>
        </authorList>
    </citation>
    <scope>NUCLEOTIDE SEQUENCE [LARGE SCALE GENOMIC DNA]</scope>
    <source>
        <strain evidence="3 4">DSM 43749</strain>
    </source>
</reference>
<feature type="compositionally biased region" description="Polar residues" evidence="1">
    <location>
        <begin position="26"/>
        <end position="44"/>
    </location>
</feature>
<feature type="signal peptide" evidence="2">
    <location>
        <begin position="1"/>
        <end position="21"/>
    </location>
</feature>
<evidence type="ECO:0000313" key="3">
    <source>
        <dbReference type="EMBL" id="MDR6593631.1"/>
    </source>
</evidence>
<dbReference type="RefSeq" id="WP_310306505.1">
    <property type="nucleotide sequence ID" value="NZ_BAAAXB010000001.1"/>
</dbReference>
<organism evidence="3 4">
    <name type="scientific">Saccharothrix longispora</name>
    <dbReference type="NCBI Taxonomy" id="33920"/>
    <lineage>
        <taxon>Bacteria</taxon>
        <taxon>Bacillati</taxon>
        <taxon>Actinomycetota</taxon>
        <taxon>Actinomycetes</taxon>
        <taxon>Pseudonocardiales</taxon>
        <taxon>Pseudonocardiaceae</taxon>
        <taxon>Saccharothrix</taxon>
    </lineage>
</organism>
<dbReference type="EMBL" id="JAVDSG010000001">
    <property type="protein sequence ID" value="MDR6593631.1"/>
    <property type="molecule type" value="Genomic_DNA"/>
</dbReference>
<dbReference type="PROSITE" id="PS51257">
    <property type="entry name" value="PROKAR_LIPOPROTEIN"/>
    <property type="match status" value="1"/>
</dbReference>
<feature type="chain" id="PRO_5046432109" evidence="2">
    <location>
        <begin position="22"/>
        <end position="356"/>
    </location>
</feature>
<evidence type="ECO:0000313" key="4">
    <source>
        <dbReference type="Proteomes" id="UP001268819"/>
    </source>
</evidence>
<dbReference type="Proteomes" id="UP001268819">
    <property type="component" value="Unassembled WGS sequence"/>
</dbReference>
<proteinExistence type="predicted"/>
<name>A0ABU1PT53_9PSEU</name>
<protein>
    <submittedName>
        <fullName evidence="3">Uncharacterized protein</fullName>
    </submittedName>
</protein>
<keyword evidence="4" id="KW-1185">Reference proteome</keyword>
<feature type="region of interest" description="Disordered" evidence="1">
    <location>
        <begin position="25"/>
        <end position="50"/>
    </location>
</feature>
<comment type="caution">
    <text evidence="3">The sequence shown here is derived from an EMBL/GenBank/DDBJ whole genome shotgun (WGS) entry which is preliminary data.</text>
</comment>
<evidence type="ECO:0000256" key="2">
    <source>
        <dbReference type="SAM" id="SignalP"/>
    </source>
</evidence>